<dbReference type="GO" id="GO:0016740">
    <property type="term" value="F:transferase activity"/>
    <property type="evidence" value="ECO:0007669"/>
    <property type="project" value="UniProtKB-KW"/>
</dbReference>
<evidence type="ECO:0000256" key="4">
    <source>
        <dbReference type="SAM" id="Phobius"/>
    </source>
</evidence>
<proteinExistence type="inferred from homology"/>
<dbReference type="InterPro" id="IPR002654">
    <property type="entry name" value="Glyco_trans_25"/>
</dbReference>
<keyword evidence="2" id="KW-0328">Glycosyltransferase</keyword>
<evidence type="ECO:0000313" key="7">
    <source>
        <dbReference type="Proteomes" id="UP000275385"/>
    </source>
</evidence>
<gene>
    <name evidence="6" type="ORF">DL546_009062</name>
</gene>
<evidence type="ECO:0000256" key="2">
    <source>
        <dbReference type="ARBA" id="ARBA00022676"/>
    </source>
</evidence>
<dbReference type="Pfam" id="PF01755">
    <property type="entry name" value="Glyco_transf_25"/>
    <property type="match status" value="1"/>
</dbReference>
<protein>
    <recommendedName>
        <fullName evidence="5">Glycosyl transferase family 25 domain-containing protein</fullName>
    </recommendedName>
</protein>
<dbReference type="CDD" id="cd06532">
    <property type="entry name" value="Glyco_transf_25"/>
    <property type="match status" value="1"/>
</dbReference>
<keyword evidence="3" id="KW-0808">Transferase</keyword>
<keyword evidence="4" id="KW-0472">Membrane</keyword>
<organism evidence="6 7">
    <name type="scientific">Coniochaeta pulveracea</name>
    <dbReference type="NCBI Taxonomy" id="177199"/>
    <lineage>
        <taxon>Eukaryota</taxon>
        <taxon>Fungi</taxon>
        <taxon>Dikarya</taxon>
        <taxon>Ascomycota</taxon>
        <taxon>Pezizomycotina</taxon>
        <taxon>Sordariomycetes</taxon>
        <taxon>Sordariomycetidae</taxon>
        <taxon>Coniochaetales</taxon>
        <taxon>Coniochaetaceae</taxon>
        <taxon>Coniochaeta</taxon>
    </lineage>
</organism>
<keyword evidence="4" id="KW-0812">Transmembrane</keyword>
<dbReference type="AlphaFoldDB" id="A0A420YFL1"/>
<evidence type="ECO:0000259" key="5">
    <source>
        <dbReference type="Pfam" id="PF01755"/>
    </source>
</evidence>
<feature type="transmembrane region" description="Helical" evidence="4">
    <location>
        <begin position="10"/>
        <end position="28"/>
    </location>
</feature>
<dbReference type="Proteomes" id="UP000275385">
    <property type="component" value="Unassembled WGS sequence"/>
</dbReference>
<name>A0A420YFL1_9PEZI</name>
<sequence>MSPCTARMHYLYRLVLLGVSFACLWFMLSQRFCLSGFCTEHGALRSANDDTINATLGFEKLFVINLPARSDRRDAMTLTGALTGLNFTWSQGVSGGQVPDKDLPVDSIDKTITKGNKGSWRAHMNVLQAILNQNISSALILEDDIDWDIRLKSQLQTVSHATILYLHLLASSLSYQRTITLPASSPPGLSRQKVTYGSNWDVLWLGHCGADFPSASSHLPLHRIQYPDETMPGPSHLRPHPLAGTDDILNVQHPPHHRVVHAAGAGTICTQAYAVSHRGAARLLWKLGLETFTTGFDLMLRDWCGGAYEKDVEGTDRPVCVTVQPPLFVQHYGKGGESDITQPGGGYIDRGKEMSPYLMKSVRLNLGPLVKGEGMEGCRNQWPD</sequence>
<accession>A0A420YFL1</accession>
<evidence type="ECO:0000256" key="1">
    <source>
        <dbReference type="ARBA" id="ARBA00006721"/>
    </source>
</evidence>
<dbReference type="EMBL" id="QVQW01000013">
    <property type="protein sequence ID" value="RKU46712.1"/>
    <property type="molecule type" value="Genomic_DNA"/>
</dbReference>
<comment type="similarity">
    <text evidence="1">Belongs to the glycosyltransferase 25 family.</text>
</comment>
<dbReference type="InterPro" id="IPR050757">
    <property type="entry name" value="Collagen_mod_GT25"/>
</dbReference>
<keyword evidence="7" id="KW-1185">Reference proteome</keyword>
<dbReference type="STRING" id="177199.A0A420YFL1"/>
<evidence type="ECO:0000256" key="3">
    <source>
        <dbReference type="ARBA" id="ARBA00022679"/>
    </source>
</evidence>
<dbReference type="PANTHER" id="PTHR10730:SF53">
    <property type="entry name" value="GLYCOSYLTRANSFERASE 25 FAMILY MEMBER"/>
    <property type="match status" value="1"/>
</dbReference>
<reference evidence="6 7" key="1">
    <citation type="submission" date="2018-08" db="EMBL/GenBank/DDBJ databases">
        <title>Draft genome of the lignicolous fungus Coniochaeta pulveracea.</title>
        <authorList>
            <person name="Borstlap C.J."/>
            <person name="De Witt R.N."/>
            <person name="Botha A."/>
            <person name="Volschenk H."/>
        </authorList>
    </citation>
    <scope>NUCLEOTIDE SEQUENCE [LARGE SCALE GENOMIC DNA]</scope>
    <source>
        <strain evidence="6 7">CAB683</strain>
    </source>
</reference>
<dbReference type="PANTHER" id="PTHR10730">
    <property type="entry name" value="PROCOLLAGEN-LYSINE,2-OXOGLUTARATE 5-DIOXYGENASE/GLYCOSYLTRANSFERASE 25 FAMILY MEMBER"/>
    <property type="match status" value="1"/>
</dbReference>
<evidence type="ECO:0000313" key="6">
    <source>
        <dbReference type="EMBL" id="RKU46712.1"/>
    </source>
</evidence>
<keyword evidence="4" id="KW-1133">Transmembrane helix</keyword>
<dbReference type="OrthoDB" id="47375at2759"/>
<feature type="domain" description="Glycosyl transferase family 25" evidence="5">
    <location>
        <begin position="59"/>
        <end position="161"/>
    </location>
</feature>
<comment type="caution">
    <text evidence="6">The sequence shown here is derived from an EMBL/GenBank/DDBJ whole genome shotgun (WGS) entry which is preliminary data.</text>
</comment>